<protein>
    <submittedName>
        <fullName evidence="2">N-acetyltransferase</fullName>
    </submittedName>
</protein>
<dbReference type="Proteomes" id="UP001321486">
    <property type="component" value="Chromosome"/>
</dbReference>
<feature type="domain" description="N-acetyltransferase" evidence="1">
    <location>
        <begin position="13"/>
        <end position="181"/>
    </location>
</feature>
<dbReference type="PANTHER" id="PTHR43792">
    <property type="entry name" value="GNAT FAMILY, PUTATIVE (AFU_ORTHOLOGUE AFUA_3G00765)-RELATED-RELATED"/>
    <property type="match status" value="1"/>
</dbReference>
<organism evidence="2 3">
    <name type="scientific">Frondihabitans sucicola</name>
    <dbReference type="NCBI Taxonomy" id="1268041"/>
    <lineage>
        <taxon>Bacteria</taxon>
        <taxon>Bacillati</taxon>
        <taxon>Actinomycetota</taxon>
        <taxon>Actinomycetes</taxon>
        <taxon>Micrococcales</taxon>
        <taxon>Microbacteriaceae</taxon>
        <taxon>Frondihabitans</taxon>
    </lineage>
</organism>
<gene>
    <name evidence="2" type="ORF">GCM10025867_10190</name>
</gene>
<dbReference type="InterPro" id="IPR016181">
    <property type="entry name" value="Acyl_CoA_acyltransferase"/>
</dbReference>
<dbReference type="PANTHER" id="PTHR43792:SF1">
    <property type="entry name" value="N-ACETYLTRANSFERASE DOMAIN-CONTAINING PROTEIN"/>
    <property type="match status" value="1"/>
</dbReference>
<dbReference type="PROSITE" id="PS51186">
    <property type="entry name" value="GNAT"/>
    <property type="match status" value="1"/>
</dbReference>
<dbReference type="InterPro" id="IPR051531">
    <property type="entry name" value="N-acetyltransferase"/>
</dbReference>
<evidence type="ECO:0000259" key="1">
    <source>
        <dbReference type="PROSITE" id="PS51186"/>
    </source>
</evidence>
<evidence type="ECO:0000313" key="3">
    <source>
        <dbReference type="Proteomes" id="UP001321486"/>
    </source>
</evidence>
<reference evidence="3" key="1">
    <citation type="journal article" date="2019" name="Int. J. Syst. Evol. Microbiol.">
        <title>The Global Catalogue of Microorganisms (GCM) 10K type strain sequencing project: providing services to taxonomists for standard genome sequencing and annotation.</title>
        <authorList>
            <consortium name="The Broad Institute Genomics Platform"/>
            <consortium name="The Broad Institute Genome Sequencing Center for Infectious Disease"/>
            <person name="Wu L."/>
            <person name="Ma J."/>
        </authorList>
    </citation>
    <scope>NUCLEOTIDE SEQUENCE [LARGE SCALE GENOMIC DNA]</scope>
    <source>
        <strain evidence="3">NBRC 108728</strain>
    </source>
</reference>
<name>A0ABN6XUZ6_9MICO</name>
<keyword evidence="3" id="KW-1185">Reference proteome</keyword>
<accession>A0ABN6XUZ6</accession>
<dbReference type="SUPFAM" id="SSF55729">
    <property type="entry name" value="Acyl-CoA N-acyltransferases (Nat)"/>
    <property type="match status" value="1"/>
</dbReference>
<dbReference type="Gene3D" id="3.40.630.30">
    <property type="match status" value="1"/>
</dbReference>
<evidence type="ECO:0000313" key="2">
    <source>
        <dbReference type="EMBL" id="BDZ48778.1"/>
    </source>
</evidence>
<proteinExistence type="predicted"/>
<dbReference type="InterPro" id="IPR000182">
    <property type="entry name" value="GNAT_dom"/>
</dbReference>
<dbReference type="Pfam" id="PF13302">
    <property type="entry name" value="Acetyltransf_3"/>
    <property type="match status" value="1"/>
</dbReference>
<dbReference type="EMBL" id="AP027732">
    <property type="protein sequence ID" value="BDZ48778.1"/>
    <property type="molecule type" value="Genomic_DNA"/>
</dbReference>
<sequence>MSFEARPLRTARLLLRPLTADDLDDVFVYQSDAEVLRYMLWPVRDRAGAAEHLDRRTRMTRLAKDADPLSLGVETLDAPGRVIGEVNVRLTSVSDRQAEVGWVLNPAYQGRGYATEAAAALVDLCVDTVGSHRVHATLDPRNLASIGVCERLGMRKEAHFVQDAFFKGEWGDTCVYATLATEWRARRDAQSTESARA</sequence>
<dbReference type="RefSeq" id="WP_286345697.1">
    <property type="nucleotide sequence ID" value="NZ_AP027732.1"/>
</dbReference>